<reference evidence="1 2" key="1">
    <citation type="journal article" date="2024" name="Science">
        <title>Giant polyketide synthase enzymes in the biosynthesis of giant marine polyether toxins.</title>
        <authorList>
            <person name="Fallon T.R."/>
            <person name="Shende V.V."/>
            <person name="Wierzbicki I.H."/>
            <person name="Pendleton A.L."/>
            <person name="Watervoot N.F."/>
            <person name="Auber R.P."/>
            <person name="Gonzalez D.J."/>
            <person name="Wisecaver J.H."/>
            <person name="Moore B.S."/>
        </authorList>
    </citation>
    <scope>NUCLEOTIDE SEQUENCE [LARGE SCALE GENOMIC DNA]</scope>
    <source>
        <strain evidence="1 2">12B1</strain>
    </source>
</reference>
<evidence type="ECO:0000313" key="2">
    <source>
        <dbReference type="Proteomes" id="UP001515480"/>
    </source>
</evidence>
<accession>A0AB34K180</accession>
<dbReference type="EMBL" id="JBGBPQ010000003">
    <property type="protein sequence ID" value="KAL1526841.1"/>
    <property type="molecule type" value="Genomic_DNA"/>
</dbReference>
<sequence>MAPRHAFLLDYPFRFMIGTGMVAGAAWAMTTGSAPIIVRANEHPYEAPHGETEHEFAERMKRQGTSKVTRHVTKEGIFVEKNAGK</sequence>
<dbReference type="Proteomes" id="UP001515480">
    <property type="component" value="Unassembled WGS sequence"/>
</dbReference>
<dbReference type="AlphaFoldDB" id="A0AB34K180"/>
<organism evidence="1 2">
    <name type="scientific">Prymnesium parvum</name>
    <name type="common">Toxic golden alga</name>
    <dbReference type="NCBI Taxonomy" id="97485"/>
    <lineage>
        <taxon>Eukaryota</taxon>
        <taxon>Haptista</taxon>
        <taxon>Haptophyta</taxon>
        <taxon>Prymnesiophyceae</taxon>
        <taxon>Prymnesiales</taxon>
        <taxon>Prymnesiaceae</taxon>
        <taxon>Prymnesium</taxon>
    </lineage>
</organism>
<gene>
    <name evidence="1" type="ORF">AB1Y20_015533</name>
</gene>
<protein>
    <submittedName>
        <fullName evidence="1">Uncharacterized protein</fullName>
    </submittedName>
</protein>
<proteinExistence type="predicted"/>
<evidence type="ECO:0000313" key="1">
    <source>
        <dbReference type="EMBL" id="KAL1526841.1"/>
    </source>
</evidence>
<keyword evidence="2" id="KW-1185">Reference proteome</keyword>
<comment type="caution">
    <text evidence="1">The sequence shown here is derived from an EMBL/GenBank/DDBJ whole genome shotgun (WGS) entry which is preliminary data.</text>
</comment>
<name>A0AB34K180_PRYPA</name>